<dbReference type="InterPro" id="IPR036291">
    <property type="entry name" value="NAD(P)-bd_dom_sf"/>
</dbReference>
<dbReference type="STRING" id="914234.M2QCG2"/>
<dbReference type="FunFam" id="3.40.50.720:FF:000084">
    <property type="entry name" value="Short-chain dehydrogenase reductase"/>
    <property type="match status" value="1"/>
</dbReference>
<dbReference type="InterPro" id="IPR020904">
    <property type="entry name" value="Sc_DH/Rdtase_CS"/>
</dbReference>
<keyword evidence="2" id="KW-0521">NADP</keyword>
<sequence>MSAAVASATRVAIVTGAAQGIGLSIALRLADDGLDIAVNDITPKSDLLQAVVSDIQAKGRRAIAVPADVTSEEEVKGMVEKVVEELGTVDVMVANAGILILRKLLDSSVEEWERVMSVNVRGVMLCYKYAAAQMIKQGHGGRIIGASSSAGKRGAALMSAYCASKFAVRGLTQSLAVEMRGHNITVNAYCPGVLITPMSQHPDDDVNGGPVSTFLKTIGMPLSSELGSPDVVASLVSYLVKPEAHFVTGQSINLNPRLFD</sequence>
<protein>
    <recommendedName>
        <fullName evidence="6">NAD-binding protein</fullName>
    </recommendedName>
</protein>
<evidence type="ECO:0008006" key="6">
    <source>
        <dbReference type="Google" id="ProtNLM"/>
    </source>
</evidence>
<dbReference type="OrthoDB" id="498125at2759"/>
<organism evidence="4 5">
    <name type="scientific">Ceriporiopsis subvermispora (strain B)</name>
    <name type="common">White-rot fungus</name>
    <name type="synonym">Gelatoporia subvermispora</name>
    <dbReference type="NCBI Taxonomy" id="914234"/>
    <lineage>
        <taxon>Eukaryota</taxon>
        <taxon>Fungi</taxon>
        <taxon>Dikarya</taxon>
        <taxon>Basidiomycota</taxon>
        <taxon>Agaricomycotina</taxon>
        <taxon>Agaricomycetes</taxon>
        <taxon>Polyporales</taxon>
        <taxon>Gelatoporiaceae</taxon>
        <taxon>Gelatoporia</taxon>
    </lineage>
</organism>
<evidence type="ECO:0000313" key="4">
    <source>
        <dbReference type="EMBL" id="EMD34718.1"/>
    </source>
</evidence>
<dbReference type="Gene3D" id="3.40.50.720">
    <property type="entry name" value="NAD(P)-binding Rossmann-like Domain"/>
    <property type="match status" value="1"/>
</dbReference>
<dbReference type="PROSITE" id="PS00061">
    <property type="entry name" value="ADH_SHORT"/>
    <property type="match status" value="1"/>
</dbReference>
<dbReference type="Pfam" id="PF00106">
    <property type="entry name" value="adh_short"/>
    <property type="match status" value="1"/>
</dbReference>
<gene>
    <name evidence="4" type="ORF">CERSUDRAFT_158320</name>
</gene>
<dbReference type="PRINTS" id="PR00081">
    <property type="entry name" value="GDHRDH"/>
</dbReference>
<evidence type="ECO:0000256" key="2">
    <source>
        <dbReference type="ARBA" id="ARBA00022857"/>
    </source>
</evidence>
<dbReference type="InterPro" id="IPR002347">
    <property type="entry name" value="SDR_fam"/>
</dbReference>
<dbReference type="SUPFAM" id="SSF51735">
    <property type="entry name" value="NAD(P)-binding Rossmann-fold domains"/>
    <property type="match status" value="1"/>
</dbReference>
<dbReference type="Proteomes" id="UP000016930">
    <property type="component" value="Unassembled WGS sequence"/>
</dbReference>
<name>M2QCG2_CERS8</name>
<dbReference type="PANTHER" id="PTHR42760">
    <property type="entry name" value="SHORT-CHAIN DEHYDROGENASES/REDUCTASES FAMILY MEMBER"/>
    <property type="match status" value="1"/>
</dbReference>
<reference evidence="4 5" key="1">
    <citation type="journal article" date="2012" name="Proc. Natl. Acad. Sci. U.S.A.">
        <title>Comparative genomics of Ceriporiopsis subvermispora and Phanerochaete chrysosporium provide insight into selective ligninolysis.</title>
        <authorList>
            <person name="Fernandez-Fueyo E."/>
            <person name="Ruiz-Duenas F.J."/>
            <person name="Ferreira P."/>
            <person name="Floudas D."/>
            <person name="Hibbett D.S."/>
            <person name="Canessa P."/>
            <person name="Larrondo L.F."/>
            <person name="James T.Y."/>
            <person name="Seelenfreund D."/>
            <person name="Lobos S."/>
            <person name="Polanco R."/>
            <person name="Tello M."/>
            <person name="Honda Y."/>
            <person name="Watanabe T."/>
            <person name="Watanabe T."/>
            <person name="Ryu J.S."/>
            <person name="Kubicek C.P."/>
            <person name="Schmoll M."/>
            <person name="Gaskell J."/>
            <person name="Hammel K.E."/>
            <person name="St John F.J."/>
            <person name="Vanden Wymelenberg A."/>
            <person name="Sabat G."/>
            <person name="Splinter BonDurant S."/>
            <person name="Syed K."/>
            <person name="Yadav J.S."/>
            <person name="Doddapaneni H."/>
            <person name="Subramanian V."/>
            <person name="Lavin J.L."/>
            <person name="Oguiza J.A."/>
            <person name="Perez G."/>
            <person name="Pisabarro A.G."/>
            <person name="Ramirez L."/>
            <person name="Santoyo F."/>
            <person name="Master E."/>
            <person name="Coutinho P.M."/>
            <person name="Henrissat B."/>
            <person name="Lombard V."/>
            <person name="Magnuson J.K."/>
            <person name="Kuees U."/>
            <person name="Hori C."/>
            <person name="Igarashi K."/>
            <person name="Samejima M."/>
            <person name="Held B.W."/>
            <person name="Barry K.W."/>
            <person name="LaButti K.M."/>
            <person name="Lapidus A."/>
            <person name="Lindquist E.A."/>
            <person name="Lucas S.M."/>
            <person name="Riley R."/>
            <person name="Salamov A.A."/>
            <person name="Hoffmeister D."/>
            <person name="Schwenk D."/>
            <person name="Hadar Y."/>
            <person name="Yarden O."/>
            <person name="de Vries R.P."/>
            <person name="Wiebenga A."/>
            <person name="Stenlid J."/>
            <person name="Eastwood D."/>
            <person name="Grigoriev I.V."/>
            <person name="Berka R.M."/>
            <person name="Blanchette R.A."/>
            <person name="Kersten P."/>
            <person name="Martinez A.T."/>
            <person name="Vicuna R."/>
            <person name="Cullen D."/>
        </authorList>
    </citation>
    <scope>NUCLEOTIDE SEQUENCE [LARGE SCALE GENOMIC DNA]</scope>
    <source>
        <strain evidence="4 5">B</strain>
    </source>
</reference>
<evidence type="ECO:0000256" key="3">
    <source>
        <dbReference type="RuleBase" id="RU000363"/>
    </source>
</evidence>
<dbReference type="PRINTS" id="PR00080">
    <property type="entry name" value="SDRFAMILY"/>
</dbReference>
<dbReference type="HOGENOM" id="CLU_010194_1_0_1"/>
<accession>M2QCG2</accession>
<dbReference type="PANTHER" id="PTHR42760:SF121">
    <property type="entry name" value="3-OXOACYL-(ACYL-CARRIER-PROTEIN) REDUCTASE"/>
    <property type="match status" value="1"/>
</dbReference>
<proteinExistence type="inferred from homology"/>
<dbReference type="GO" id="GO:0016616">
    <property type="term" value="F:oxidoreductase activity, acting on the CH-OH group of donors, NAD or NADP as acceptor"/>
    <property type="evidence" value="ECO:0007669"/>
    <property type="project" value="TreeGrafter"/>
</dbReference>
<comment type="similarity">
    <text evidence="1 3">Belongs to the short-chain dehydrogenases/reductases (SDR) family.</text>
</comment>
<dbReference type="EMBL" id="KB445802">
    <property type="protein sequence ID" value="EMD34718.1"/>
    <property type="molecule type" value="Genomic_DNA"/>
</dbReference>
<dbReference type="AlphaFoldDB" id="M2QCG2"/>
<keyword evidence="5" id="KW-1185">Reference proteome</keyword>
<dbReference type="GO" id="GO:0048038">
    <property type="term" value="F:quinone binding"/>
    <property type="evidence" value="ECO:0007669"/>
    <property type="project" value="TreeGrafter"/>
</dbReference>
<evidence type="ECO:0000256" key="1">
    <source>
        <dbReference type="ARBA" id="ARBA00006484"/>
    </source>
</evidence>
<evidence type="ECO:0000313" key="5">
    <source>
        <dbReference type="Proteomes" id="UP000016930"/>
    </source>
</evidence>
<dbReference type="GO" id="GO:0006633">
    <property type="term" value="P:fatty acid biosynthetic process"/>
    <property type="evidence" value="ECO:0007669"/>
    <property type="project" value="TreeGrafter"/>
</dbReference>